<sequence>MDGGIVRRENRLYQESSTDDVIDGAEWFEEQWDILEQRAVINPSLFCDLTLLLEASVTSFTIRSTACVCEGNLIKSQPSIGTSSCIIFRSSCELICLRTGDGVTLQACQSIMMPVNSYVICSRNNDEHNFLLANFSIYEYVINALLDDFSNLIFLRCDGTVVNTGEFNGVIRRHELKLHRPIQ</sequence>
<dbReference type="AlphaFoldDB" id="A0A4Y2NT74"/>
<evidence type="ECO:0000313" key="2">
    <source>
        <dbReference type="Proteomes" id="UP000499080"/>
    </source>
</evidence>
<reference evidence="1 2" key="1">
    <citation type="journal article" date="2019" name="Sci. Rep.">
        <title>Orb-weaving spider Araneus ventricosus genome elucidates the spidroin gene catalogue.</title>
        <authorList>
            <person name="Kono N."/>
            <person name="Nakamura H."/>
            <person name="Ohtoshi R."/>
            <person name="Moran D.A.P."/>
            <person name="Shinohara A."/>
            <person name="Yoshida Y."/>
            <person name="Fujiwara M."/>
            <person name="Mori M."/>
            <person name="Tomita M."/>
            <person name="Arakawa K."/>
        </authorList>
    </citation>
    <scope>NUCLEOTIDE SEQUENCE [LARGE SCALE GENOMIC DNA]</scope>
</reference>
<proteinExistence type="predicted"/>
<evidence type="ECO:0000313" key="1">
    <source>
        <dbReference type="EMBL" id="GBN42758.1"/>
    </source>
</evidence>
<keyword evidence="2" id="KW-1185">Reference proteome</keyword>
<protein>
    <submittedName>
        <fullName evidence="1">Uncharacterized protein</fullName>
    </submittedName>
</protein>
<accession>A0A4Y2NT74</accession>
<dbReference type="EMBL" id="BGPR01009857">
    <property type="protein sequence ID" value="GBN42758.1"/>
    <property type="molecule type" value="Genomic_DNA"/>
</dbReference>
<dbReference type="Proteomes" id="UP000499080">
    <property type="component" value="Unassembled WGS sequence"/>
</dbReference>
<organism evidence="1 2">
    <name type="scientific">Araneus ventricosus</name>
    <name type="common">Orbweaver spider</name>
    <name type="synonym">Epeira ventricosa</name>
    <dbReference type="NCBI Taxonomy" id="182803"/>
    <lineage>
        <taxon>Eukaryota</taxon>
        <taxon>Metazoa</taxon>
        <taxon>Ecdysozoa</taxon>
        <taxon>Arthropoda</taxon>
        <taxon>Chelicerata</taxon>
        <taxon>Arachnida</taxon>
        <taxon>Araneae</taxon>
        <taxon>Araneomorphae</taxon>
        <taxon>Entelegynae</taxon>
        <taxon>Araneoidea</taxon>
        <taxon>Araneidae</taxon>
        <taxon>Araneus</taxon>
    </lineage>
</organism>
<comment type="caution">
    <text evidence="1">The sequence shown here is derived from an EMBL/GenBank/DDBJ whole genome shotgun (WGS) entry which is preliminary data.</text>
</comment>
<gene>
    <name evidence="1" type="ORF">AVEN_131528_1</name>
</gene>
<name>A0A4Y2NT74_ARAVE</name>